<reference evidence="4 5" key="1">
    <citation type="submission" date="2023-06" db="EMBL/GenBank/DDBJ databases">
        <title>Aquibacillus rhizosphaerae LR5S19.</title>
        <authorList>
            <person name="Sun J.-Q."/>
        </authorList>
    </citation>
    <scope>NUCLEOTIDE SEQUENCE [LARGE SCALE GENOMIC DNA]</scope>
    <source>
        <strain evidence="4 5">LR5S19</strain>
    </source>
</reference>
<keyword evidence="4" id="KW-0032">Aminotransferase</keyword>
<dbReference type="Gene3D" id="3.90.1150.10">
    <property type="entry name" value="Aspartate Aminotransferase, domain 1"/>
    <property type="match status" value="1"/>
</dbReference>
<proteinExistence type="inferred from homology"/>
<gene>
    <name evidence="4" type="ORF">QQS35_04770</name>
</gene>
<comment type="similarity">
    <text evidence="2 3">Belongs to the DegT/DnrJ/EryC1 family.</text>
</comment>
<dbReference type="Proteomes" id="UP001235343">
    <property type="component" value="Unassembled WGS sequence"/>
</dbReference>
<dbReference type="EC" id="2.6.1.-" evidence="4"/>
<accession>A0ABT7L597</accession>
<dbReference type="InterPro" id="IPR015421">
    <property type="entry name" value="PyrdxlP-dep_Trfase_major"/>
</dbReference>
<keyword evidence="5" id="KW-1185">Reference proteome</keyword>
<evidence type="ECO:0000256" key="2">
    <source>
        <dbReference type="ARBA" id="ARBA00037999"/>
    </source>
</evidence>
<evidence type="ECO:0000313" key="4">
    <source>
        <dbReference type="EMBL" id="MDL4839770.1"/>
    </source>
</evidence>
<dbReference type="Gene3D" id="3.40.640.10">
    <property type="entry name" value="Type I PLP-dependent aspartate aminotransferase-like (Major domain)"/>
    <property type="match status" value="1"/>
</dbReference>
<dbReference type="InterPro" id="IPR000653">
    <property type="entry name" value="DegT/StrS_aminotransferase"/>
</dbReference>
<organism evidence="4 5">
    <name type="scientific">Aquibacillus rhizosphaerae</name>
    <dbReference type="NCBI Taxonomy" id="3051431"/>
    <lineage>
        <taxon>Bacteria</taxon>
        <taxon>Bacillati</taxon>
        <taxon>Bacillota</taxon>
        <taxon>Bacilli</taxon>
        <taxon>Bacillales</taxon>
        <taxon>Bacillaceae</taxon>
        <taxon>Aquibacillus</taxon>
    </lineage>
</organism>
<dbReference type="PANTHER" id="PTHR30244">
    <property type="entry name" value="TRANSAMINASE"/>
    <property type="match status" value="1"/>
</dbReference>
<sequence>MTNGNYNKVPLLDLKEEWKLIKLPVLDNLTEVLDSGNYILGDKVEKLENSVAKYLNTPFSLGVASGTDALQLALKALKIGAGDEVITTPFTFFATGEVIALEGAKPVFVDIEEETYNINPSEIEKAITENTKAIIVVHLYGQVAKMKEIMEIARRYNLKVIEDACQAIGSEFEGKKAGTIGDIGCFSFFPTKNFGAFGDAGLVITKDKKIHDKINSLRNHGSEEKYHHSSIGMNSRLDEIQAAVLLVKLDYLETFLEKRKEIANRYTENLSNLLKTPPNTDSRKHTFHQYCVELDNRDELNEVLKNSGIASAIYYPIPLHKQEAFRYLNYKNGDFPVAEKTSKRILALPIFPTLSVEKQEHVITIIKQFLESSG</sequence>
<comment type="caution">
    <text evidence="4">The sequence shown here is derived from an EMBL/GenBank/DDBJ whole genome shotgun (WGS) entry which is preliminary data.</text>
</comment>
<keyword evidence="4" id="KW-0808">Transferase</keyword>
<dbReference type="PIRSF" id="PIRSF000390">
    <property type="entry name" value="PLP_StrS"/>
    <property type="match status" value="1"/>
</dbReference>
<dbReference type="SUPFAM" id="SSF53383">
    <property type="entry name" value="PLP-dependent transferases"/>
    <property type="match status" value="1"/>
</dbReference>
<evidence type="ECO:0000256" key="1">
    <source>
        <dbReference type="ARBA" id="ARBA00022898"/>
    </source>
</evidence>
<dbReference type="CDD" id="cd00616">
    <property type="entry name" value="AHBA_syn"/>
    <property type="match status" value="1"/>
</dbReference>
<evidence type="ECO:0000256" key="3">
    <source>
        <dbReference type="RuleBase" id="RU004508"/>
    </source>
</evidence>
<dbReference type="RefSeq" id="WP_285930725.1">
    <property type="nucleotide sequence ID" value="NZ_JASTZU010000018.1"/>
</dbReference>
<keyword evidence="1 3" id="KW-0663">Pyridoxal phosphate</keyword>
<dbReference type="GO" id="GO:0008483">
    <property type="term" value="F:transaminase activity"/>
    <property type="evidence" value="ECO:0007669"/>
    <property type="project" value="UniProtKB-KW"/>
</dbReference>
<dbReference type="InterPro" id="IPR015424">
    <property type="entry name" value="PyrdxlP-dep_Trfase"/>
</dbReference>
<protein>
    <submittedName>
        <fullName evidence="4">DegT/DnrJ/EryC1/StrS family aminotransferase</fullName>
        <ecNumber evidence="4">2.6.1.-</ecNumber>
    </submittedName>
</protein>
<dbReference type="Pfam" id="PF01041">
    <property type="entry name" value="DegT_DnrJ_EryC1"/>
    <property type="match status" value="1"/>
</dbReference>
<dbReference type="PANTHER" id="PTHR30244:SF36">
    <property type="entry name" value="3-OXO-GLUCOSE-6-PHOSPHATE:GLUTAMATE AMINOTRANSFERASE"/>
    <property type="match status" value="1"/>
</dbReference>
<dbReference type="EMBL" id="JASTZU010000018">
    <property type="protein sequence ID" value="MDL4839770.1"/>
    <property type="molecule type" value="Genomic_DNA"/>
</dbReference>
<dbReference type="InterPro" id="IPR015422">
    <property type="entry name" value="PyrdxlP-dep_Trfase_small"/>
</dbReference>
<name>A0ABT7L597_9BACI</name>
<evidence type="ECO:0000313" key="5">
    <source>
        <dbReference type="Proteomes" id="UP001235343"/>
    </source>
</evidence>